<name>A0A2T6KB65_9RHOB</name>
<dbReference type="EMBL" id="QBUD01000011">
    <property type="protein sequence ID" value="PUB12115.1"/>
    <property type="molecule type" value="Genomic_DNA"/>
</dbReference>
<dbReference type="Proteomes" id="UP000244523">
    <property type="component" value="Unassembled WGS sequence"/>
</dbReference>
<dbReference type="RefSeq" id="WP_108387486.1">
    <property type="nucleotide sequence ID" value="NZ_QBUD01000011.1"/>
</dbReference>
<feature type="transmembrane region" description="Helical" evidence="1">
    <location>
        <begin position="51"/>
        <end position="68"/>
    </location>
</feature>
<reference evidence="2 3" key="1">
    <citation type="submission" date="2018-04" db="EMBL/GenBank/DDBJ databases">
        <title>Genomic Encyclopedia of Archaeal and Bacterial Type Strains, Phase II (KMG-II): from individual species to whole genera.</title>
        <authorList>
            <person name="Goeker M."/>
        </authorList>
    </citation>
    <scope>NUCLEOTIDE SEQUENCE [LARGE SCALE GENOMIC DNA]</scope>
    <source>
        <strain evidence="2 3">DSM 29955</strain>
    </source>
</reference>
<feature type="transmembrane region" description="Helical" evidence="1">
    <location>
        <begin position="95"/>
        <end position="120"/>
    </location>
</feature>
<dbReference type="AlphaFoldDB" id="A0A2T6KB65"/>
<keyword evidence="1" id="KW-0472">Membrane</keyword>
<organism evidence="2 3">
    <name type="scientific">Yoonia sediminilitoris</name>
    <dbReference type="NCBI Taxonomy" id="1286148"/>
    <lineage>
        <taxon>Bacteria</taxon>
        <taxon>Pseudomonadati</taxon>
        <taxon>Pseudomonadota</taxon>
        <taxon>Alphaproteobacteria</taxon>
        <taxon>Rhodobacterales</taxon>
        <taxon>Paracoccaceae</taxon>
        <taxon>Yoonia</taxon>
    </lineage>
</organism>
<evidence type="ECO:0000256" key="1">
    <source>
        <dbReference type="SAM" id="Phobius"/>
    </source>
</evidence>
<keyword evidence="1" id="KW-0812">Transmembrane</keyword>
<comment type="caution">
    <text evidence="2">The sequence shown here is derived from an EMBL/GenBank/DDBJ whole genome shotgun (WGS) entry which is preliminary data.</text>
</comment>
<keyword evidence="1" id="KW-1133">Transmembrane helix</keyword>
<proteinExistence type="predicted"/>
<evidence type="ECO:0000313" key="3">
    <source>
        <dbReference type="Proteomes" id="UP000244523"/>
    </source>
</evidence>
<accession>A0A2T6KB65</accession>
<keyword evidence="3" id="KW-1185">Reference proteome</keyword>
<sequence>MVILCVATILGGIDLTAGSATPIEPMRSSQKLESAASRPTLETGTGLSLDFIYACAAIFVTLAFAAYLRPIYQEGVDWALPRRQDPEEDRSEKRLTLLSSILMNLIFDLIGPLLLLLIVIDLGGVKRA</sequence>
<gene>
    <name evidence="2" type="ORF">C8N45_11192</name>
</gene>
<protein>
    <submittedName>
        <fullName evidence="2">Uncharacterized protein</fullName>
    </submittedName>
</protein>
<evidence type="ECO:0000313" key="2">
    <source>
        <dbReference type="EMBL" id="PUB12115.1"/>
    </source>
</evidence>